<dbReference type="InterPro" id="IPR007197">
    <property type="entry name" value="rSAM"/>
</dbReference>
<dbReference type="AlphaFoldDB" id="A0A0S6W514"/>
<evidence type="ECO:0000256" key="1">
    <source>
        <dbReference type="ARBA" id="ARBA00001966"/>
    </source>
</evidence>
<dbReference type="EMBL" id="DF820459">
    <property type="protein sequence ID" value="GAK53599.1"/>
    <property type="molecule type" value="Genomic_DNA"/>
</dbReference>
<proteinExistence type="predicted"/>
<dbReference type="HOGENOM" id="CLU_021572_5_0_0"/>
<dbReference type="STRING" id="1499966.U14_04865"/>
<evidence type="ECO:0000313" key="8">
    <source>
        <dbReference type="Proteomes" id="UP000030700"/>
    </source>
</evidence>
<dbReference type="PROSITE" id="PS51918">
    <property type="entry name" value="RADICAL_SAM"/>
    <property type="match status" value="1"/>
</dbReference>
<comment type="cofactor">
    <cofactor evidence="1">
        <name>[4Fe-4S] cluster</name>
        <dbReference type="ChEBI" id="CHEBI:49883"/>
    </cofactor>
</comment>
<evidence type="ECO:0000256" key="5">
    <source>
        <dbReference type="ARBA" id="ARBA00023014"/>
    </source>
</evidence>
<organism evidence="7">
    <name type="scientific">Candidatus Moduliflexus flocculans</name>
    <dbReference type="NCBI Taxonomy" id="1499966"/>
    <lineage>
        <taxon>Bacteria</taxon>
        <taxon>Candidatus Moduliflexota</taxon>
        <taxon>Candidatus Moduliflexia</taxon>
        <taxon>Candidatus Moduliflexales</taxon>
        <taxon>Candidatus Moduliflexaceae</taxon>
    </lineage>
</organism>
<dbReference type="SFLD" id="SFLDG01082">
    <property type="entry name" value="B12-binding_domain_containing"/>
    <property type="match status" value="1"/>
</dbReference>
<dbReference type="Gene3D" id="3.80.30.20">
    <property type="entry name" value="tm_1862 like domain"/>
    <property type="match status" value="1"/>
</dbReference>
<evidence type="ECO:0000313" key="7">
    <source>
        <dbReference type="EMBL" id="GAK53599.1"/>
    </source>
</evidence>
<dbReference type="Pfam" id="PF02310">
    <property type="entry name" value="B12-binding"/>
    <property type="match status" value="1"/>
</dbReference>
<evidence type="ECO:0000256" key="2">
    <source>
        <dbReference type="ARBA" id="ARBA00022691"/>
    </source>
</evidence>
<sequence length="512" mass="58650">MNILLVYPLFPKSFWSFDKTVQLIGKKAFLPPLGLVTVAALLPQEWNARLIDCNLQEMTEEDWGWADMILLSGMIAQKPDLLARIREAKRRGKPVAVGGPFATAFSDDCRQAGADFLVLDEGEITVPLWIDALKDGVASGEFRSFGKHPDIATSPVPRFELLDMNAYAAMSMQFSRGCPFQCEFCDIIVLNGRIPRAKSSAQVLAELQKLYDLGWRDMIFVVDDNFIGHKQKVKELLRALKPWMIEHLFPFSFNTEASLDLAADQELMDLMVACNFGSVFLGIETPDEGSLELTKKYQNMRSSLLESAIKIQRSGLRIMSGFIIGFDNEAPGAGQRIVRFVEDAAIPLAFFSMLQVLPETALWHRLQRESRLLGTADINQTTLMNFTPTRPVQEIAREYIDGFWQLYEPQQFLDRIYRCYCLLGQANYPKKKRAPKKVEWAAIEGLLTVFWRQGVQRSIRWSFWKYLWKMFRHNRGGLLSFINQCAYMEHFLEYRQLVKDELEAQLKALPPN</sequence>
<dbReference type="InterPro" id="IPR006158">
    <property type="entry name" value="Cobalamin-bd"/>
</dbReference>
<dbReference type="Proteomes" id="UP000030700">
    <property type="component" value="Unassembled WGS sequence"/>
</dbReference>
<dbReference type="InterPro" id="IPR023404">
    <property type="entry name" value="rSAM_horseshoe"/>
</dbReference>
<keyword evidence="8" id="KW-1185">Reference proteome</keyword>
<evidence type="ECO:0000256" key="4">
    <source>
        <dbReference type="ARBA" id="ARBA00023004"/>
    </source>
</evidence>
<dbReference type="GO" id="GO:0003824">
    <property type="term" value="F:catalytic activity"/>
    <property type="evidence" value="ECO:0007669"/>
    <property type="project" value="InterPro"/>
</dbReference>
<dbReference type="InterPro" id="IPR034466">
    <property type="entry name" value="Methyltransferase_Class_B"/>
</dbReference>
<dbReference type="SFLD" id="SFLDS00029">
    <property type="entry name" value="Radical_SAM"/>
    <property type="match status" value="1"/>
</dbReference>
<feature type="domain" description="Radical SAM core" evidence="6">
    <location>
        <begin position="164"/>
        <end position="398"/>
    </location>
</feature>
<dbReference type="PANTHER" id="PTHR43409">
    <property type="entry name" value="ANAEROBIC MAGNESIUM-PROTOPORPHYRIN IX MONOMETHYL ESTER CYCLASE-RELATED"/>
    <property type="match status" value="1"/>
</dbReference>
<keyword evidence="3" id="KW-0479">Metal-binding</keyword>
<dbReference type="SUPFAM" id="SSF102114">
    <property type="entry name" value="Radical SAM enzymes"/>
    <property type="match status" value="1"/>
</dbReference>
<dbReference type="GO" id="GO:0051536">
    <property type="term" value="F:iron-sulfur cluster binding"/>
    <property type="evidence" value="ECO:0007669"/>
    <property type="project" value="UniProtKB-KW"/>
</dbReference>
<dbReference type="SMART" id="SM00729">
    <property type="entry name" value="Elp3"/>
    <property type="match status" value="1"/>
</dbReference>
<keyword evidence="4" id="KW-0408">Iron</keyword>
<evidence type="ECO:0000256" key="3">
    <source>
        <dbReference type="ARBA" id="ARBA00022723"/>
    </source>
</evidence>
<accession>A0A0S6W514</accession>
<name>A0A0S6W514_9BACT</name>
<dbReference type="InterPro" id="IPR034530">
    <property type="entry name" value="HpnP-like"/>
</dbReference>
<dbReference type="InterPro" id="IPR025274">
    <property type="entry name" value="DUF4070"/>
</dbReference>
<dbReference type="InterPro" id="IPR051198">
    <property type="entry name" value="BchE-like"/>
</dbReference>
<protein>
    <submittedName>
        <fullName evidence="7">Radical SAM domain protein</fullName>
    </submittedName>
</protein>
<keyword evidence="2" id="KW-0949">S-adenosyl-L-methionine</keyword>
<dbReference type="GO" id="GO:0046872">
    <property type="term" value="F:metal ion binding"/>
    <property type="evidence" value="ECO:0007669"/>
    <property type="project" value="UniProtKB-KW"/>
</dbReference>
<dbReference type="Pfam" id="PF04055">
    <property type="entry name" value="Radical_SAM"/>
    <property type="match status" value="1"/>
</dbReference>
<keyword evidence="5" id="KW-0411">Iron-sulfur</keyword>
<dbReference type="Pfam" id="PF13282">
    <property type="entry name" value="DUF4070"/>
    <property type="match status" value="1"/>
</dbReference>
<dbReference type="GO" id="GO:0005829">
    <property type="term" value="C:cytosol"/>
    <property type="evidence" value="ECO:0007669"/>
    <property type="project" value="TreeGrafter"/>
</dbReference>
<dbReference type="CDD" id="cd02068">
    <property type="entry name" value="radical_SAM_B12_BD"/>
    <property type="match status" value="1"/>
</dbReference>
<dbReference type="SFLD" id="SFLDG01123">
    <property type="entry name" value="methyltransferase_(Class_B)"/>
    <property type="match status" value="1"/>
</dbReference>
<dbReference type="PANTHER" id="PTHR43409:SF3">
    <property type="entry name" value="HYPOTHETICAL METHYLTRANSFERASE"/>
    <property type="match status" value="1"/>
</dbReference>
<evidence type="ECO:0000259" key="6">
    <source>
        <dbReference type="PROSITE" id="PS51918"/>
    </source>
</evidence>
<dbReference type="InterPro" id="IPR058240">
    <property type="entry name" value="rSAM_sf"/>
</dbReference>
<dbReference type="SFLD" id="SFLDF00303">
    <property type="entry name" value="hopanoid_C2-methyltransferase"/>
    <property type="match status" value="1"/>
</dbReference>
<dbReference type="Gene3D" id="3.40.50.280">
    <property type="entry name" value="Cobalamin-binding domain"/>
    <property type="match status" value="1"/>
</dbReference>
<dbReference type="CDD" id="cd01335">
    <property type="entry name" value="Radical_SAM"/>
    <property type="match status" value="1"/>
</dbReference>
<gene>
    <name evidence="7" type="ORF">U14_04865</name>
</gene>
<dbReference type="GO" id="GO:0031419">
    <property type="term" value="F:cobalamin binding"/>
    <property type="evidence" value="ECO:0007669"/>
    <property type="project" value="InterPro"/>
</dbReference>
<dbReference type="InterPro" id="IPR006638">
    <property type="entry name" value="Elp3/MiaA/NifB-like_rSAM"/>
</dbReference>
<reference evidence="7" key="1">
    <citation type="journal article" date="2015" name="PeerJ">
        <title>First genomic representation of candidate bacterial phylum KSB3 points to enhanced environmental sensing as a trigger of wastewater bulking.</title>
        <authorList>
            <person name="Sekiguchi Y."/>
            <person name="Ohashi A."/>
            <person name="Parks D.H."/>
            <person name="Yamauchi T."/>
            <person name="Tyson G.W."/>
            <person name="Hugenholtz P."/>
        </authorList>
    </citation>
    <scope>NUCLEOTIDE SEQUENCE [LARGE SCALE GENOMIC DNA]</scope>
</reference>